<comment type="subcellular location">
    <subcellularLocation>
        <location evidence="1">Membrane</location>
        <topology evidence="1">Multi-pass membrane protein</topology>
    </subcellularLocation>
</comment>
<dbReference type="PROSITE" id="PS00217">
    <property type="entry name" value="SUGAR_TRANSPORT_2"/>
    <property type="match status" value="1"/>
</dbReference>
<evidence type="ECO:0000256" key="1">
    <source>
        <dbReference type="ARBA" id="ARBA00004141"/>
    </source>
</evidence>
<name>A0A9W4TXC4_9ASCO</name>
<gene>
    <name evidence="10" type="ORF">CANVERA_P3909</name>
</gene>
<proteinExistence type="inferred from homology"/>
<keyword evidence="3 7" id="KW-0813">Transport</keyword>
<dbReference type="Gene3D" id="1.20.1250.20">
    <property type="entry name" value="MFS general substrate transporter like domains"/>
    <property type="match status" value="1"/>
</dbReference>
<sequence>MSDIDDKIVLKHNESLASSNLSDHDEINEKSEKSEKSIKEFLFLDKPFYRYGFINLLNFYIFLITISSTCNGYDGSMLNGLQIVETWEKNILRNNLGALSNGTTFGGFFAMLFASYISDKFGRKIALAVGAILIIIGAVLQGASYNYGFFLAARFVIGMGSGIAVASSPSLISEIAYPTHRDICTALYNSCWYLGALIAAWVTYGTHFMTTDYAWKIPSYLQGILPLFQLALLYWVPESPRFLIRKGKIDKAKAILRKWHTGNDYSDRATALVEFEAGEIQAALALEDSQAHSSYMDFLRLPSYRKRLFLVVFTAFFMQLSGNGLVSYYLNKVLDTIGITDANSQLKINGYLMLYNLVISWFTNSMVHFFKRRTLFLASLSGMLVCYIIWTILSARFAIGGYQDQSLAKGVLAFIFLFYFCYNAGCNGAPFLYVTEILPYSHRAKGLNLFSGLNNLFIIYNGFVNPVAMDAIEWKYYIVYCCILACEVVIVYFFYVETATYSTLEEISAAFGDDPDHIVANSPEKVVFEHKETV</sequence>
<dbReference type="PROSITE" id="PS50850">
    <property type="entry name" value="MFS"/>
    <property type="match status" value="1"/>
</dbReference>
<feature type="domain" description="Major facilitator superfamily (MFS) profile" evidence="9">
    <location>
        <begin position="60"/>
        <end position="499"/>
    </location>
</feature>
<evidence type="ECO:0000313" key="10">
    <source>
        <dbReference type="EMBL" id="CAI5759396.1"/>
    </source>
</evidence>
<feature type="transmembrane region" description="Helical" evidence="8">
    <location>
        <begin position="350"/>
        <end position="370"/>
    </location>
</feature>
<dbReference type="InterPro" id="IPR003663">
    <property type="entry name" value="Sugar/inositol_transpt"/>
</dbReference>
<feature type="transmembrane region" description="Helical" evidence="8">
    <location>
        <begin position="184"/>
        <end position="205"/>
    </location>
</feature>
<feature type="transmembrane region" description="Helical" evidence="8">
    <location>
        <begin position="377"/>
        <end position="399"/>
    </location>
</feature>
<accession>A0A9W4TXC4</accession>
<dbReference type="InterPro" id="IPR020846">
    <property type="entry name" value="MFS_dom"/>
</dbReference>
<feature type="transmembrane region" description="Helical" evidence="8">
    <location>
        <begin position="98"/>
        <end position="118"/>
    </location>
</feature>
<dbReference type="AlphaFoldDB" id="A0A9W4TXC4"/>
<dbReference type="Pfam" id="PF00083">
    <property type="entry name" value="Sugar_tr"/>
    <property type="match status" value="1"/>
</dbReference>
<dbReference type="InterPro" id="IPR005828">
    <property type="entry name" value="MFS_sugar_transport-like"/>
</dbReference>
<dbReference type="PANTHER" id="PTHR48022:SF24">
    <property type="entry name" value="HEXOSE TRANSPORTER PROTEIN (AFU_ORTHOLOGUE AFUA_8G04480)"/>
    <property type="match status" value="1"/>
</dbReference>
<feature type="transmembrane region" description="Helical" evidence="8">
    <location>
        <begin position="217"/>
        <end position="236"/>
    </location>
</feature>
<feature type="transmembrane region" description="Helical" evidence="8">
    <location>
        <begin position="149"/>
        <end position="172"/>
    </location>
</feature>
<evidence type="ECO:0000256" key="4">
    <source>
        <dbReference type="ARBA" id="ARBA00022692"/>
    </source>
</evidence>
<dbReference type="NCBIfam" id="TIGR00879">
    <property type="entry name" value="SP"/>
    <property type="match status" value="1"/>
</dbReference>
<dbReference type="PRINTS" id="PR00171">
    <property type="entry name" value="SUGRTRNSPORT"/>
</dbReference>
<dbReference type="InterPro" id="IPR050360">
    <property type="entry name" value="MFS_Sugar_Transporters"/>
</dbReference>
<keyword evidence="5 8" id="KW-1133">Transmembrane helix</keyword>
<evidence type="ECO:0000256" key="3">
    <source>
        <dbReference type="ARBA" id="ARBA00022448"/>
    </source>
</evidence>
<feature type="transmembrane region" description="Helical" evidence="8">
    <location>
        <begin position="476"/>
        <end position="495"/>
    </location>
</feature>
<evidence type="ECO:0000256" key="7">
    <source>
        <dbReference type="RuleBase" id="RU003346"/>
    </source>
</evidence>
<dbReference type="SUPFAM" id="SSF103473">
    <property type="entry name" value="MFS general substrate transporter"/>
    <property type="match status" value="1"/>
</dbReference>
<evidence type="ECO:0000256" key="6">
    <source>
        <dbReference type="ARBA" id="ARBA00023136"/>
    </source>
</evidence>
<dbReference type="GO" id="GO:0016020">
    <property type="term" value="C:membrane"/>
    <property type="evidence" value="ECO:0007669"/>
    <property type="project" value="UniProtKB-SubCell"/>
</dbReference>
<dbReference type="PANTHER" id="PTHR48022">
    <property type="entry name" value="PLASTIDIC GLUCOSE TRANSPORTER 4"/>
    <property type="match status" value="1"/>
</dbReference>
<reference evidence="10" key="1">
    <citation type="submission" date="2022-12" db="EMBL/GenBank/DDBJ databases">
        <authorList>
            <person name="Brejova B."/>
        </authorList>
    </citation>
    <scope>NUCLEOTIDE SEQUENCE</scope>
</reference>
<keyword evidence="6 8" id="KW-0472">Membrane</keyword>
<keyword evidence="4 8" id="KW-0812">Transmembrane</keyword>
<keyword evidence="11" id="KW-1185">Reference proteome</keyword>
<evidence type="ECO:0000259" key="9">
    <source>
        <dbReference type="PROSITE" id="PS50850"/>
    </source>
</evidence>
<organism evidence="10 11">
    <name type="scientific">Candida verbasci</name>
    <dbReference type="NCBI Taxonomy" id="1227364"/>
    <lineage>
        <taxon>Eukaryota</taxon>
        <taxon>Fungi</taxon>
        <taxon>Dikarya</taxon>
        <taxon>Ascomycota</taxon>
        <taxon>Saccharomycotina</taxon>
        <taxon>Pichiomycetes</taxon>
        <taxon>Debaryomycetaceae</taxon>
        <taxon>Candida/Lodderomyces clade</taxon>
        <taxon>Candida</taxon>
    </lineage>
</organism>
<dbReference type="Proteomes" id="UP001152885">
    <property type="component" value="Unassembled WGS sequence"/>
</dbReference>
<dbReference type="PROSITE" id="PS00216">
    <property type="entry name" value="SUGAR_TRANSPORT_1"/>
    <property type="match status" value="1"/>
</dbReference>
<dbReference type="GO" id="GO:0005351">
    <property type="term" value="F:carbohydrate:proton symporter activity"/>
    <property type="evidence" value="ECO:0007669"/>
    <property type="project" value="TreeGrafter"/>
</dbReference>
<evidence type="ECO:0000256" key="5">
    <source>
        <dbReference type="ARBA" id="ARBA00022989"/>
    </source>
</evidence>
<comment type="caution">
    <text evidence="10">The sequence shown here is derived from an EMBL/GenBank/DDBJ whole genome shotgun (WGS) entry which is preliminary data.</text>
</comment>
<evidence type="ECO:0000313" key="11">
    <source>
        <dbReference type="Proteomes" id="UP001152885"/>
    </source>
</evidence>
<dbReference type="InterPro" id="IPR036259">
    <property type="entry name" value="MFS_trans_sf"/>
</dbReference>
<dbReference type="InterPro" id="IPR005829">
    <property type="entry name" value="Sugar_transporter_CS"/>
</dbReference>
<feature type="transmembrane region" description="Helical" evidence="8">
    <location>
        <begin position="308"/>
        <end position="330"/>
    </location>
</feature>
<evidence type="ECO:0000256" key="2">
    <source>
        <dbReference type="ARBA" id="ARBA00010992"/>
    </source>
</evidence>
<feature type="transmembrane region" description="Helical" evidence="8">
    <location>
        <begin position="125"/>
        <end position="143"/>
    </location>
</feature>
<feature type="transmembrane region" description="Helical" evidence="8">
    <location>
        <begin position="411"/>
        <end position="434"/>
    </location>
</feature>
<dbReference type="OrthoDB" id="6133115at2759"/>
<feature type="transmembrane region" description="Helical" evidence="8">
    <location>
        <begin position="48"/>
        <end position="68"/>
    </location>
</feature>
<feature type="transmembrane region" description="Helical" evidence="8">
    <location>
        <begin position="446"/>
        <end position="464"/>
    </location>
</feature>
<comment type="similarity">
    <text evidence="2 7">Belongs to the major facilitator superfamily. Sugar transporter (TC 2.A.1.1) family.</text>
</comment>
<protein>
    <recommendedName>
        <fullName evidence="9">Major facilitator superfamily (MFS) profile domain-containing protein</fullName>
    </recommendedName>
</protein>
<dbReference type="FunFam" id="1.20.1250.20:FF:000134">
    <property type="entry name" value="MFS sugar transporter protein"/>
    <property type="match status" value="1"/>
</dbReference>
<dbReference type="EMBL" id="CANTUO010000004">
    <property type="protein sequence ID" value="CAI5759396.1"/>
    <property type="molecule type" value="Genomic_DNA"/>
</dbReference>
<evidence type="ECO:0000256" key="8">
    <source>
        <dbReference type="SAM" id="Phobius"/>
    </source>
</evidence>